<protein>
    <submittedName>
        <fullName evidence="1">Uncharacterized protein</fullName>
    </submittedName>
</protein>
<dbReference type="Proteomes" id="UP000053780">
    <property type="component" value="Unassembled WGS sequence"/>
</dbReference>
<proteinExistence type="predicted"/>
<evidence type="ECO:0000313" key="2">
    <source>
        <dbReference type="Proteomes" id="UP000053780"/>
    </source>
</evidence>
<reference evidence="1 2" key="1">
    <citation type="journal article" date="2013" name="BMC Genomics">
        <title>Genome sequencing and comparative genomics of honey bee microsporidia, Nosema apis reveal novel insights into host-parasite interactions.</title>
        <authorList>
            <person name="Chen Yp."/>
            <person name="Pettis J.S."/>
            <person name="Zhao Y."/>
            <person name="Liu X."/>
            <person name="Tallon L.J."/>
            <person name="Sadzewicz L.D."/>
            <person name="Li R."/>
            <person name="Zheng H."/>
            <person name="Huang S."/>
            <person name="Zhang X."/>
            <person name="Hamilton M.C."/>
            <person name="Pernal S.F."/>
            <person name="Melathopoulos A.P."/>
            <person name="Yan X."/>
            <person name="Evans J.D."/>
        </authorList>
    </citation>
    <scope>NUCLEOTIDE SEQUENCE [LARGE SCALE GENOMIC DNA]</scope>
    <source>
        <strain evidence="1 2">BRL 01</strain>
    </source>
</reference>
<accession>T0MA12</accession>
<dbReference type="AlphaFoldDB" id="T0MA12"/>
<dbReference type="HOGENOM" id="CLU_869036_0_0_1"/>
<sequence>MKLKTKDELLIATAYESLSPNITKISKYLNLHNIYLTDKQITTIYTNLKNESQTNGYTKVTTFCKDKRYLEAIEELKTLKQIYYDILENKIDYNQINIPQTKPYKIGNPYKDIIKPKTQIILSSSLQTPEIYNKIEIKDNNLQIEPQNINKHNKKIIESPKNLKETKRYVLRMNEDEKLLDDFFDYLDIICEYKSVYIVQHKLNFKFIKDLKNNKPDIKDIHNQYNSIMYKIKNKKHEKEKGVWKYEIKIIIGYIISIIGYENEFIDILNNVERNSLQVSVMNILMKLQDVIMRVNDKKIVYKCDELKKGVSCFCDYYKK</sequence>
<gene>
    <name evidence="1" type="ORF">NAPIS_ORF02191</name>
</gene>
<dbReference type="OrthoDB" id="2195260at2759"/>
<dbReference type="VEuPathDB" id="MicrosporidiaDB:NAPIS_ORF02191"/>
<organism evidence="1 2">
    <name type="scientific">Vairimorpha apis BRL 01</name>
    <dbReference type="NCBI Taxonomy" id="1037528"/>
    <lineage>
        <taxon>Eukaryota</taxon>
        <taxon>Fungi</taxon>
        <taxon>Fungi incertae sedis</taxon>
        <taxon>Microsporidia</taxon>
        <taxon>Nosematidae</taxon>
        <taxon>Vairimorpha</taxon>
    </lineage>
</organism>
<keyword evidence="2" id="KW-1185">Reference proteome</keyword>
<evidence type="ECO:0000313" key="1">
    <source>
        <dbReference type="EMBL" id="EQB60241.1"/>
    </source>
</evidence>
<dbReference type="EMBL" id="KE647313">
    <property type="protein sequence ID" value="EQB60241.1"/>
    <property type="molecule type" value="Genomic_DNA"/>
</dbReference>
<name>T0MA12_9MICR</name>